<reference evidence="2 3" key="1">
    <citation type="submission" date="2019-02" db="EMBL/GenBank/DDBJ databases">
        <title>Genome sequencing of the rare red list fungi Dentipellis fragilis.</title>
        <authorList>
            <person name="Buettner E."/>
            <person name="Kellner H."/>
        </authorList>
    </citation>
    <scope>NUCLEOTIDE SEQUENCE [LARGE SCALE GENOMIC DNA]</scope>
    <source>
        <strain evidence="2 3">DSM 105465</strain>
    </source>
</reference>
<dbReference type="PANTHER" id="PTHR38645">
    <property type="entry name" value="CHROMOSOME 9, WHOLE GENOME SHOTGUN SEQUENCE"/>
    <property type="match status" value="1"/>
</dbReference>
<sequence length="306" mass="32783">MESLNLNTLANSLPNSNMANAEKDLLNDFKAAALSITTLYRSSRTTSKRAYNAGYAAACKDMLQMIQQGVSDSESEGGSGMPTIGRVMDYIEARLEAIRAREEEEEEDEEREKGPSTKAPTVPINRSSSAPIPQHKDSNHQPATPKPNHAAQSSPPTPTPTPVQRSLLSRATKSRPATSSPLAPVRQPSAIPPNTFPFNFSAPITAESVPVASTSAPPVATGAKRRHAVMMMLDATDGTAPDVASVSGGPSTRRRTKSQRDRASSAQAQVQNPAQVQSQSQVQGQLSGDAMDVEEEGRERKRVARR</sequence>
<evidence type="ECO:0000256" key="1">
    <source>
        <dbReference type="SAM" id="MobiDB-lite"/>
    </source>
</evidence>
<keyword evidence="3" id="KW-1185">Reference proteome</keyword>
<feature type="compositionally biased region" description="Low complexity" evidence="1">
    <location>
        <begin position="264"/>
        <end position="285"/>
    </location>
</feature>
<evidence type="ECO:0000313" key="2">
    <source>
        <dbReference type="EMBL" id="TFY65595.1"/>
    </source>
</evidence>
<protein>
    <submittedName>
        <fullName evidence="2">Uncharacterized protein</fullName>
    </submittedName>
</protein>
<organism evidence="2 3">
    <name type="scientific">Dentipellis fragilis</name>
    <dbReference type="NCBI Taxonomy" id="205917"/>
    <lineage>
        <taxon>Eukaryota</taxon>
        <taxon>Fungi</taxon>
        <taxon>Dikarya</taxon>
        <taxon>Basidiomycota</taxon>
        <taxon>Agaricomycotina</taxon>
        <taxon>Agaricomycetes</taxon>
        <taxon>Russulales</taxon>
        <taxon>Hericiaceae</taxon>
        <taxon>Dentipellis</taxon>
    </lineage>
</organism>
<proteinExistence type="predicted"/>
<accession>A0A4Y9YT89</accession>
<dbReference type="AlphaFoldDB" id="A0A4Y9YT89"/>
<dbReference type="Proteomes" id="UP000298327">
    <property type="component" value="Unassembled WGS sequence"/>
</dbReference>
<gene>
    <name evidence="2" type="ORF">EVG20_g5489</name>
</gene>
<dbReference type="EMBL" id="SEOQ01000326">
    <property type="protein sequence ID" value="TFY65595.1"/>
    <property type="molecule type" value="Genomic_DNA"/>
</dbReference>
<feature type="region of interest" description="Disordered" evidence="1">
    <location>
        <begin position="235"/>
        <end position="306"/>
    </location>
</feature>
<dbReference type="OrthoDB" id="21418at2759"/>
<name>A0A4Y9YT89_9AGAM</name>
<feature type="compositionally biased region" description="Polar residues" evidence="1">
    <location>
        <begin position="163"/>
        <end position="181"/>
    </location>
</feature>
<comment type="caution">
    <text evidence="2">The sequence shown here is derived from an EMBL/GenBank/DDBJ whole genome shotgun (WGS) entry which is preliminary data.</text>
</comment>
<feature type="region of interest" description="Disordered" evidence="1">
    <location>
        <begin position="101"/>
        <end position="198"/>
    </location>
</feature>
<evidence type="ECO:0000313" key="3">
    <source>
        <dbReference type="Proteomes" id="UP000298327"/>
    </source>
</evidence>
<dbReference type="PANTHER" id="PTHR38645:SF1">
    <property type="entry name" value="YALI0F12243P"/>
    <property type="match status" value="1"/>
</dbReference>